<dbReference type="Pfam" id="PF01494">
    <property type="entry name" value="FAD_binding_3"/>
    <property type="match status" value="1"/>
</dbReference>
<accession>F0ZZR4</accession>
<dbReference type="RefSeq" id="XP_003292913.1">
    <property type="nucleotide sequence ID" value="XM_003292865.1"/>
</dbReference>
<feature type="non-terminal residue" evidence="6">
    <location>
        <position position="1"/>
    </location>
</feature>
<keyword evidence="4" id="KW-0503">Monooxygenase</keyword>
<dbReference type="PRINTS" id="PR00420">
    <property type="entry name" value="RNGMNOXGNASE"/>
</dbReference>
<evidence type="ECO:0000256" key="2">
    <source>
        <dbReference type="ARBA" id="ARBA00022827"/>
    </source>
</evidence>
<protein>
    <recommendedName>
        <fullName evidence="5">FAD-binding domain-containing protein</fullName>
    </recommendedName>
</protein>
<evidence type="ECO:0000256" key="1">
    <source>
        <dbReference type="ARBA" id="ARBA00022630"/>
    </source>
</evidence>
<organism evidence="6 7">
    <name type="scientific">Dictyostelium purpureum</name>
    <name type="common">Slime mold</name>
    <dbReference type="NCBI Taxonomy" id="5786"/>
    <lineage>
        <taxon>Eukaryota</taxon>
        <taxon>Amoebozoa</taxon>
        <taxon>Evosea</taxon>
        <taxon>Eumycetozoa</taxon>
        <taxon>Dictyostelia</taxon>
        <taxon>Dictyosteliales</taxon>
        <taxon>Dictyosteliaceae</taxon>
        <taxon>Dictyostelium</taxon>
    </lineage>
</organism>
<dbReference type="InParanoid" id="F0ZZR4"/>
<sequence length="414" mass="46005">KVLIIGGGLGGLVLANRLQKYGVSFCVYERDGSETARIQGYLIGLNSVGIGALRESVSEEKFKRIESLFKPSQFAVADRNLEVLLKMNSGGTINRAELRSILLEGVPIQFGKRLESYREDETGVTVHFEDGTSERGDIVVGADGVRSSVRKQKLPDFTFADVNVFRVQALIPNVTKEILDTIFHYDKNAVVLKTLGSIRNTIIFGRTKNIQHAISLGLEDVEDIDDVIAKNQDNTEILLISYEWRPAPNETEPIPSNREDLLNLIRRDTQTYHPVVKQLLSDFAKPEHLLDSKAAPLTQASPIENFKTSRVTLLGDSIHCMTSHAGMGGNTAMKDGSELAIALKNIFIDKAPLEESLSSYQKGMLDRGFKAVNISRANTERMHAKEVGWFGEKIRNGLMKFFFQLIVLGIVKLD</sequence>
<keyword evidence="7" id="KW-1185">Reference proteome</keyword>
<evidence type="ECO:0000313" key="6">
    <source>
        <dbReference type="EMBL" id="EGC30572.1"/>
    </source>
</evidence>
<dbReference type="EMBL" id="GL871319">
    <property type="protein sequence ID" value="EGC30572.1"/>
    <property type="molecule type" value="Genomic_DNA"/>
</dbReference>
<dbReference type="VEuPathDB" id="AmoebaDB:DICPUDRAFT_41313"/>
<feature type="domain" description="FAD-binding" evidence="5">
    <location>
        <begin position="1"/>
        <end position="370"/>
    </location>
</feature>
<keyword evidence="3" id="KW-0560">Oxidoreductase</keyword>
<dbReference type="PANTHER" id="PTHR47178:SF6">
    <property type="entry name" value="FAD-BINDING DOMAIN-CONTAINING PROTEIN"/>
    <property type="match status" value="1"/>
</dbReference>
<dbReference type="SUPFAM" id="SSF51905">
    <property type="entry name" value="FAD/NAD(P)-binding domain"/>
    <property type="match status" value="1"/>
</dbReference>
<reference evidence="7" key="1">
    <citation type="journal article" date="2011" name="Genome Biol.">
        <title>Comparative genomics of the social amoebae Dictyostelium discoideum and Dictyostelium purpureum.</title>
        <authorList>
            <consortium name="US DOE Joint Genome Institute (JGI-PGF)"/>
            <person name="Sucgang R."/>
            <person name="Kuo A."/>
            <person name="Tian X."/>
            <person name="Salerno W."/>
            <person name="Parikh A."/>
            <person name="Feasley C.L."/>
            <person name="Dalin E."/>
            <person name="Tu H."/>
            <person name="Huang E."/>
            <person name="Barry K."/>
            <person name="Lindquist E."/>
            <person name="Shapiro H."/>
            <person name="Bruce D."/>
            <person name="Schmutz J."/>
            <person name="Salamov A."/>
            <person name="Fey P."/>
            <person name="Gaudet P."/>
            <person name="Anjard C."/>
            <person name="Babu M.M."/>
            <person name="Basu S."/>
            <person name="Bushmanova Y."/>
            <person name="van der Wel H."/>
            <person name="Katoh-Kurasawa M."/>
            <person name="Dinh C."/>
            <person name="Coutinho P.M."/>
            <person name="Saito T."/>
            <person name="Elias M."/>
            <person name="Schaap P."/>
            <person name="Kay R.R."/>
            <person name="Henrissat B."/>
            <person name="Eichinger L."/>
            <person name="Rivero F."/>
            <person name="Putnam N.H."/>
            <person name="West C.M."/>
            <person name="Loomis W.F."/>
            <person name="Chisholm R.L."/>
            <person name="Shaulsky G."/>
            <person name="Strassmann J.E."/>
            <person name="Queller D.C."/>
            <person name="Kuspa A."/>
            <person name="Grigoriev I.V."/>
        </authorList>
    </citation>
    <scope>NUCLEOTIDE SEQUENCE [LARGE SCALE GENOMIC DNA]</scope>
    <source>
        <strain evidence="7">QSDP1</strain>
    </source>
</reference>
<dbReference type="GO" id="GO:0044550">
    <property type="term" value="P:secondary metabolite biosynthetic process"/>
    <property type="evidence" value="ECO:0000318"/>
    <property type="project" value="GO_Central"/>
</dbReference>
<dbReference type="Proteomes" id="UP000001064">
    <property type="component" value="Unassembled WGS sequence"/>
</dbReference>
<dbReference type="eggNOG" id="KOG2614">
    <property type="taxonomic scope" value="Eukaryota"/>
</dbReference>
<evidence type="ECO:0000259" key="5">
    <source>
        <dbReference type="Pfam" id="PF01494"/>
    </source>
</evidence>
<name>F0ZZR4_DICPU</name>
<dbReference type="STRING" id="5786.F0ZZR4"/>
<dbReference type="GO" id="GO:0004497">
    <property type="term" value="F:monooxygenase activity"/>
    <property type="evidence" value="ECO:0007669"/>
    <property type="project" value="UniProtKB-KW"/>
</dbReference>
<evidence type="ECO:0000256" key="3">
    <source>
        <dbReference type="ARBA" id="ARBA00023002"/>
    </source>
</evidence>
<keyword evidence="2" id="KW-0274">FAD</keyword>
<gene>
    <name evidence="6" type="ORF">DICPUDRAFT_41313</name>
</gene>
<proteinExistence type="predicted"/>
<dbReference type="InterPro" id="IPR002938">
    <property type="entry name" value="FAD-bd"/>
</dbReference>
<dbReference type="Gene3D" id="3.50.50.60">
    <property type="entry name" value="FAD/NAD(P)-binding domain"/>
    <property type="match status" value="1"/>
</dbReference>
<dbReference type="AlphaFoldDB" id="F0ZZR4"/>
<dbReference type="PANTHER" id="PTHR47178">
    <property type="entry name" value="MONOOXYGENASE, FAD-BINDING"/>
    <property type="match status" value="1"/>
</dbReference>
<dbReference type="InterPro" id="IPR036188">
    <property type="entry name" value="FAD/NAD-bd_sf"/>
</dbReference>
<dbReference type="OMA" id="TLLFEPM"/>
<dbReference type="GO" id="GO:0071949">
    <property type="term" value="F:FAD binding"/>
    <property type="evidence" value="ECO:0007669"/>
    <property type="project" value="InterPro"/>
</dbReference>
<keyword evidence="1" id="KW-0285">Flavoprotein</keyword>
<evidence type="ECO:0000256" key="4">
    <source>
        <dbReference type="ARBA" id="ARBA00023033"/>
    </source>
</evidence>
<dbReference type="KEGG" id="dpp:DICPUDRAFT_41313"/>
<dbReference type="GeneID" id="10510308"/>
<dbReference type="OrthoDB" id="15811at2759"/>
<evidence type="ECO:0000313" key="7">
    <source>
        <dbReference type="Proteomes" id="UP000001064"/>
    </source>
</evidence>